<dbReference type="EMBL" id="REGN01010778">
    <property type="protein sequence ID" value="RMZ98441.1"/>
    <property type="molecule type" value="Genomic_DNA"/>
</dbReference>
<gene>
    <name evidence="1" type="ORF">BpHYR1_053611</name>
</gene>
<dbReference type="AlphaFoldDB" id="A0A3M7PH49"/>
<sequence length="65" mass="7655">MDVMDYSQILIFSMANLHLGHISHSTKKFNLKLLASWCLLKMNLNKERNNPRLILSKILQNRDED</sequence>
<proteinExistence type="predicted"/>
<name>A0A3M7PH49_BRAPC</name>
<organism evidence="1 2">
    <name type="scientific">Brachionus plicatilis</name>
    <name type="common">Marine rotifer</name>
    <name type="synonym">Brachionus muelleri</name>
    <dbReference type="NCBI Taxonomy" id="10195"/>
    <lineage>
        <taxon>Eukaryota</taxon>
        <taxon>Metazoa</taxon>
        <taxon>Spiralia</taxon>
        <taxon>Gnathifera</taxon>
        <taxon>Rotifera</taxon>
        <taxon>Eurotatoria</taxon>
        <taxon>Monogononta</taxon>
        <taxon>Pseudotrocha</taxon>
        <taxon>Ploima</taxon>
        <taxon>Brachionidae</taxon>
        <taxon>Brachionus</taxon>
    </lineage>
</organism>
<comment type="caution">
    <text evidence="1">The sequence shown here is derived from an EMBL/GenBank/DDBJ whole genome shotgun (WGS) entry which is preliminary data.</text>
</comment>
<keyword evidence="2" id="KW-1185">Reference proteome</keyword>
<accession>A0A3M7PH49</accession>
<evidence type="ECO:0000313" key="1">
    <source>
        <dbReference type="EMBL" id="RMZ98441.1"/>
    </source>
</evidence>
<reference evidence="1 2" key="1">
    <citation type="journal article" date="2018" name="Sci. Rep.">
        <title>Genomic signatures of local adaptation to the degree of environmental predictability in rotifers.</title>
        <authorList>
            <person name="Franch-Gras L."/>
            <person name="Hahn C."/>
            <person name="Garcia-Roger E.M."/>
            <person name="Carmona M.J."/>
            <person name="Serra M."/>
            <person name="Gomez A."/>
        </authorList>
    </citation>
    <scope>NUCLEOTIDE SEQUENCE [LARGE SCALE GENOMIC DNA]</scope>
    <source>
        <strain evidence="1">HYR1</strain>
    </source>
</reference>
<protein>
    <submittedName>
        <fullName evidence="1">Uncharacterized protein</fullName>
    </submittedName>
</protein>
<dbReference type="Proteomes" id="UP000276133">
    <property type="component" value="Unassembled WGS sequence"/>
</dbReference>
<evidence type="ECO:0000313" key="2">
    <source>
        <dbReference type="Proteomes" id="UP000276133"/>
    </source>
</evidence>